<sequence>MTQDNPPAVPAVPSISRPPLPPDAGVHSLQLDIDQTRDELAATLDDLFATFNPAVQIRSHPVLFASLFLAAVAAATGAVLTFRRGRARARR</sequence>
<evidence type="ECO:0000313" key="3">
    <source>
        <dbReference type="EMBL" id="NEN05502.1"/>
    </source>
</evidence>
<dbReference type="Proteomes" id="UP000474967">
    <property type="component" value="Unassembled WGS sequence"/>
</dbReference>
<gene>
    <name evidence="3" type="ORF">G3T36_06420</name>
</gene>
<dbReference type="EMBL" id="JAAGWY010000001">
    <property type="protein sequence ID" value="NEN05502.1"/>
    <property type="molecule type" value="Genomic_DNA"/>
</dbReference>
<evidence type="ECO:0000256" key="2">
    <source>
        <dbReference type="SAM" id="Phobius"/>
    </source>
</evidence>
<name>A0A6L9XVQ3_9MICO</name>
<accession>A0A6L9XVQ3</accession>
<dbReference type="Pfam" id="PF12277">
    <property type="entry name" value="DUF3618"/>
    <property type="match status" value="1"/>
</dbReference>
<feature type="transmembrane region" description="Helical" evidence="2">
    <location>
        <begin position="62"/>
        <end position="82"/>
    </location>
</feature>
<organism evidence="3 4">
    <name type="scientific">Leifsonia tongyongensis</name>
    <dbReference type="NCBI Taxonomy" id="1268043"/>
    <lineage>
        <taxon>Bacteria</taxon>
        <taxon>Bacillati</taxon>
        <taxon>Actinomycetota</taxon>
        <taxon>Actinomycetes</taxon>
        <taxon>Micrococcales</taxon>
        <taxon>Microbacteriaceae</taxon>
        <taxon>Leifsonia</taxon>
    </lineage>
</organism>
<evidence type="ECO:0000256" key="1">
    <source>
        <dbReference type="SAM" id="MobiDB-lite"/>
    </source>
</evidence>
<evidence type="ECO:0000313" key="4">
    <source>
        <dbReference type="Proteomes" id="UP000474967"/>
    </source>
</evidence>
<comment type="caution">
    <text evidence="3">The sequence shown here is derived from an EMBL/GenBank/DDBJ whole genome shotgun (WGS) entry which is preliminary data.</text>
</comment>
<dbReference type="InterPro" id="IPR022062">
    <property type="entry name" value="DUF3618"/>
</dbReference>
<feature type="region of interest" description="Disordered" evidence="1">
    <location>
        <begin position="1"/>
        <end position="26"/>
    </location>
</feature>
<keyword evidence="2" id="KW-0472">Membrane</keyword>
<reference evidence="3 4" key="1">
    <citation type="journal article" date="2014" name="J. Microbiol.">
        <title>Diaminobutyricibacter tongyongensis gen. nov., sp. nov. and Homoserinibacter gongjuensis gen. nov., sp. nov. belong to the family Microbacteriaceae.</title>
        <authorList>
            <person name="Kim S.J."/>
            <person name="Ahn J.H."/>
            <person name="Weon H.Y."/>
            <person name="Hamada M."/>
            <person name="Suzuki K."/>
            <person name="Kwon S.W."/>
        </authorList>
    </citation>
    <scope>NUCLEOTIDE SEQUENCE [LARGE SCALE GENOMIC DNA]</scope>
    <source>
        <strain evidence="3 4">NBRC 108724</strain>
    </source>
</reference>
<keyword evidence="2" id="KW-0812">Transmembrane</keyword>
<protein>
    <submittedName>
        <fullName evidence="3">DUF3618 domain-containing protein</fullName>
    </submittedName>
</protein>
<dbReference type="AlphaFoldDB" id="A0A6L9XVQ3"/>
<keyword evidence="2" id="KW-1133">Transmembrane helix</keyword>
<dbReference type="RefSeq" id="WP_163288708.1">
    <property type="nucleotide sequence ID" value="NZ_JAAGWY010000001.1"/>
</dbReference>
<keyword evidence="4" id="KW-1185">Reference proteome</keyword>
<proteinExistence type="predicted"/>